<comment type="caution">
    <text evidence="1">The sequence shown here is derived from an EMBL/GenBank/DDBJ whole genome shotgun (WGS) entry which is preliminary data.</text>
</comment>
<feature type="non-terminal residue" evidence="1">
    <location>
        <position position="1"/>
    </location>
</feature>
<name>A0ACB8WGD0_9TELE</name>
<dbReference type="Proteomes" id="UP000831701">
    <property type="component" value="Chromosome 10"/>
</dbReference>
<dbReference type="EMBL" id="CM041540">
    <property type="protein sequence ID" value="KAI3366903.1"/>
    <property type="molecule type" value="Genomic_DNA"/>
</dbReference>
<reference evidence="1" key="1">
    <citation type="submission" date="2022-04" db="EMBL/GenBank/DDBJ databases">
        <title>Jade perch genome.</title>
        <authorList>
            <person name="Chao B."/>
        </authorList>
    </citation>
    <scope>NUCLEOTIDE SEQUENCE</scope>
    <source>
        <strain evidence="1">CB-2022</strain>
    </source>
</reference>
<evidence type="ECO:0000313" key="2">
    <source>
        <dbReference type="Proteomes" id="UP000831701"/>
    </source>
</evidence>
<keyword evidence="2" id="KW-1185">Reference proteome</keyword>
<proteinExistence type="predicted"/>
<sequence length="1476" mass="164984">NQSLVSCGVIDNHCGYCEVLDLNNISNVRYREQIQKTKKTETYILTGSEQHKDKNSQCPYEEYAVKLHNTNNDQKGGIFSNRDETAGAAIKHEGVVEFVDGFQINLTAYLFSNLPSEDNRNKVRLIWLEGKINKINTVRSLRGATLIPDGGKDSRLLASSVVPGGPPVLWSGVFSVDGGQTNTVLLLFDISPDLTGEADQDPDFCFKCPVKKEPKTLKPQTVLFRQDYMSSVLAVRQKAWIVFFIGTADGQLIKLAVDKNFHTACPRVLYRANDDRQVFPKIHLDQVDHKHVYLPFRNQVERVPVSKCSTYTTVQDCWSAQDPYCVWCSSKKSCTFEDDCKDSDWVAIPDDSRQQKMISYKVVMDSPGQITLNIQTHVTAGQQALSNFACELSATSSKPCSRESPPQFPQCTCTLSDSRLSAEGLRVSLKMRLGATHLLEQLQIVNCSDIRGPPTSVLCQQCIKAGCGWSKNGCSWANSGVENVIMHVSIQHRLCQTSPATNKPEIFSITPSIVSFYGRNHAVLSGRNLRGVVRVRIQTDMDCTLLESAVWSNDGVSLMFHIPSIDSKDVVKVCVLLPDGHCHGNTTITYQSSPSCSDIVPSSTWIRLFFVVSMQDFPMILFGLITRYRPCLFWTILPRLCPVDNTHRRRSGIQARRQDETSDLRLKDTSPPCFDRARPHFSATEEATSNSHMREPEPMQIGRTRLSPEERACRHQGNLCLYCGQAGHFVSRCPANCYWPSPPALLMDIYWGRAPTRQSPFTCCYLSCYHAIQFHILHSPRLPLILGYPWLRRHNLHMDWLTGAILGWGSSCHQVCLHQAVVPQPSHCCSTPPNLTGVPTEYLDFSEVFNKAKATSLPPHRPYDCAINLQPGTTPPDEWKTAFNTSHQDTMSIWLCHSVLTNAPAVFQSLVNDVLRDMLNKFVFVYLDDILIFSKNKEEHVHHVQAVLQRLLENSLFVKAEKCEFHASSVSFLGFIVGPGSLQMDPAKVSAVASWPTPSSCKQLQRFLGFANFYRRYIWGYSTVVAPLTVLTSSKVTFQWSVAANEAFGALKTRFTSAAILIMPDPERQFVLEVDASDMGVGAVLSQRSSEDQKLHPCVFFSRRLSPAERNYDIGNRELLASCQAGVGGVAPLVGGVQAAFFWPGGHFNFTLSYLPGSRNVKPDALSRQFQRDEDVALCPDTIISSSHLIAPLTWEIEERVKAAQEGQPEAQRLSPESTLCSSVPAVLQWAHSSRLTCHPGTQRTIDLVRQRYWWATVNQDTRGFVKACPVCNRHKSTHHAPAGLLQPLPRLLLLSAAATEIATSVFCFCMLTSNSAKYMAYGKRTMTVRGTHLEFVEGIIHSNTLQEVELHRNIISQHLTYYTPAAGNAQSSFTSSVSLKVANETLPCPTITYYPDPEFTSFKTTWTGDGVLITIQKKADKLEMTPAELTVWGINDDKRYPCIMEEKTNNKFFICQIQSPPSATFEQLMDITGGQ</sequence>
<organism evidence="1 2">
    <name type="scientific">Scortum barcoo</name>
    <name type="common">barcoo grunter</name>
    <dbReference type="NCBI Taxonomy" id="214431"/>
    <lineage>
        <taxon>Eukaryota</taxon>
        <taxon>Metazoa</taxon>
        <taxon>Chordata</taxon>
        <taxon>Craniata</taxon>
        <taxon>Vertebrata</taxon>
        <taxon>Euteleostomi</taxon>
        <taxon>Actinopterygii</taxon>
        <taxon>Neopterygii</taxon>
        <taxon>Teleostei</taxon>
        <taxon>Neoteleostei</taxon>
        <taxon>Acanthomorphata</taxon>
        <taxon>Eupercaria</taxon>
        <taxon>Centrarchiformes</taxon>
        <taxon>Terapontoidei</taxon>
        <taxon>Terapontidae</taxon>
        <taxon>Scortum</taxon>
    </lineage>
</organism>
<accession>A0ACB8WGD0</accession>
<protein>
    <submittedName>
        <fullName evidence="1">Uncharacterized protein</fullName>
    </submittedName>
</protein>
<evidence type="ECO:0000313" key="1">
    <source>
        <dbReference type="EMBL" id="KAI3366903.1"/>
    </source>
</evidence>
<gene>
    <name evidence="1" type="ORF">L3Q82_009548</name>
</gene>